<evidence type="ECO:0008006" key="3">
    <source>
        <dbReference type="Google" id="ProtNLM"/>
    </source>
</evidence>
<proteinExistence type="predicted"/>
<comment type="caution">
    <text evidence="1">The sequence shown here is derived from an EMBL/GenBank/DDBJ whole genome shotgun (WGS) entry which is preliminary data.</text>
</comment>
<protein>
    <recommendedName>
        <fullName evidence="3">Fimbrial assembly family protein</fullName>
    </recommendedName>
</protein>
<organism evidence="1 2">
    <name type="scientific">Candidatus Woesebacteria bacterium GW2011_GWA2_33_28</name>
    <dbReference type="NCBI Taxonomy" id="1618561"/>
    <lineage>
        <taxon>Bacteria</taxon>
        <taxon>Candidatus Woeseibacteriota</taxon>
    </lineage>
</organism>
<dbReference type="InterPro" id="IPR007813">
    <property type="entry name" value="PilN"/>
</dbReference>
<sequence length="182" mass="20507">MPKVKNKFINLLPQDEFETSTLGRILKWSLSSFRVMVIITELLVMSAFLSRFWLDARNSDLNEDLDIGQSQILAYEDIELEFKNIQKKLSIAKSLYNEPLFTEIINDISTTLPLDIIFTSTTFNDKSFAIKATSFSESSIAQVIANLEAKNNLSEITLSQISTSQDDPNTIVFTVSGKISPK</sequence>
<accession>A0A0F9ZTN5</accession>
<dbReference type="EMBL" id="LBOZ01000003">
    <property type="protein sequence ID" value="KKP47643.1"/>
    <property type="molecule type" value="Genomic_DNA"/>
</dbReference>
<evidence type="ECO:0000313" key="1">
    <source>
        <dbReference type="EMBL" id="KKP47643.1"/>
    </source>
</evidence>
<evidence type="ECO:0000313" key="2">
    <source>
        <dbReference type="Proteomes" id="UP000033995"/>
    </source>
</evidence>
<dbReference type="AlphaFoldDB" id="A0A0F9ZTN5"/>
<name>A0A0F9ZTN5_9BACT</name>
<dbReference type="Proteomes" id="UP000033995">
    <property type="component" value="Unassembled WGS sequence"/>
</dbReference>
<dbReference type="Pfam" id="PF05137">
    <property type="entry name" value="PilN"/>
    <property type="match status" value="1"/>
</dbReference>
<gene>
    <name evidence="1" type="ORF">UR38_C0003G0048</name>
</gene>
<reference evidence="1 2" key="1">
    <citation type="journal article" date="2015" name="Nature">
        <title>rRNA introns, odd ribosomes, and small enigmatic genomes across a large radiation of phyla.</title>
        <authorList>
            <person name="Brown C.T."/>
            <person name="Hug L.A."/>
            <person name="Thomas B.C."/>
            <person name="Sharon I."/>
            <person name="Castelle C.J."/>
            <person name="Singh A."/>
            <person name="Wilkins M.J."/>
            <person name="Williams K.H."/>
            <person name="Banfield J.F."/>
        </authorList>
    </citation>
    <scope>NUCLEOTIDE SEQUENCE [LARGE SCALE GENOMIC DNA]</scope>
</reference>